<organism evidence="1 2">
    <name type="scientific">Ambrosiozyma monospora</name>
    <name type="common">Yeast</name>
    <name type="synonym">Endomycopsis monosporus</name>
    <dbReference type="NCBI Taxonomy" id="43982"/>
    <lineage>
        <taxon>Eukaryota</taxon>
        <taxon>Fungi</taxon>
        <taxon>Dikarya</taxon>
        <taxon>Ascomycota</taxon>
        <taxon>Saccharomycotina</taxon>
        <taxon>Pichiomycetes</taxon>
        <taxon>Pichiales</taxon>
        <taxon>Pichiaceae</taxon>
        <taxon>Ambrosiozyma</taxon>
    </lineage>
</organism>
<accession>A0ACB5TUA3</accession>
<evidence type="ECO:0000313" key="1">
    <source>
        <dbReference type="EMBL" id="GME94955.1"/>
    </source>
</evidence>
<sequence>MDVRVGNHVKEELRLIDINLLNIERARFYSRLICDDYRSDMQMVADYFDEHAHTLNLVIFNESISNLVGVKLEHPSLNLEAELEIKLEHDIIPRTAERILSLDPFRNLFDISENASVPTVVHWRLCSHPLAYQNPVEFNPDGSVKHLEMIFNF</sequence>
<keyword evidence="2" id="KW-1185">Reference proteome</keyword>
<comment type="caution">
    <text evidence="1">The sequence shown here is derived from an EMBL/GenBank/DDBJ whole genome shotgun (WGS) entry which is preliminary data.</text>
</comment>
<evidence type="ECO:0000313" key="2">
    <source>
        <dbReference type="Proteomes" id="UP001165064"/>
    </source>
</evidence>
<protein>
    <submittedName>
        <fullName evidence="1">Unnamed protein product</fullName>
    </submittedName>
</protein>
<proteinExistence type="predicted"/>
<name>A0ACB5TUA3_AMBMO</name>
<dbReference type="EMBL" id="BSXS01009219">
    <property type="protein sequence ID" value="GME94955.1"/>
    <property type="molecule type" value="Genomic_DNA"/>
</dbReference>
<reference evidence="1" key="1">
    <citation type="submission" date="2023-04" db="EMBL/GenBank/DDBJ databases">
        <title>Ambrosiozyma monospora NBRC 10751.</title>
        <authorList>
            <person name="Ichikawa N."/>
            <person name="Sato H."/>
            <person name="Tonouchi N."/>
        </authorList>
    </citation>
    <scope>NUCLEOTIDE SEQUENCE</scope>
    <source>
        <strain evidence="1">NBRC 10751</strain>
    </source>
</reference>
<dbReference type="Proteomes" id="UP001165064">
    <property type="component" value="Unassembled WGS sequence"/>
</dbReference>
<gene>
    <name evidence="1" type="ORF">Amon02_000968500</name>
</gene>